<evidence type="ECO:0000313" key="2">
    <source>
        <dbReference type="Proteomes" id="UP000791440"/>
    </source>
</evidence>
<protein>
    <submittedName>
        <fullName evidence="1">Uncharacterized protein</fullName>
    </submittedName>
</protein>
<dbReference type="EMBL" id="JH669694">
    <property type="protein sequence ID" value="KAG6465727.1"/>
    <property type="molecule type" value="Genomic_DNA"/>
</dbReference>
<proteinExistence type="predicted"/>
<dbReference type="AlphaFoldDB" id="A0A922D1U9"/>
<keyword evidence="2" id="KW-1185">Reference proteome</keyword>
<reference evidence="1" key="2">
    <citation type="submission" date="2020-12" db="EMBL/GenBank/DDBJ databases">
        <authorList>
            <person name="Kanost M."/>
        </authorList>
    </citation>
    <scope>NUCLEOTIDE SEQUENCE</scope>
</reference>
<sequence length="242" mass="27909">MSTFLDSEAILYGNEQWMKLEEDWKPVDLETEEDSNTNAYHSFGSLDSRKTTFDSSFLFKKVRRKVGRQLSKTSALDYQHFIEDLHKKTEREEKQFYFINGQIISAVSVEEICDRIDDMFKSIEELCSADTKGVKGKKLPDRVECSVSTGNLSFYDTVESSKGRAKSLDKYIDEAFDQLSYTVSTCSCEDEGTRESVTTLVRKFSSILKSPSGNCSPRRQKQRSERFKELADFWNSRVNECE</sequence>
<organism evidence="1 2">
    <name type="scientific">Manduca sexta</name>
    <name type="common">Tobacco hawkmoth</name>
    <name type="synonym">Tobacco hornworm</name>
    <dbReference type="NCBI Taxonomy" id="7130"/>
    <lineage>
        <taxon>Eukaryota</taxon>
        <taxon>Metazoa</taxon>
        <taxon>Ecdysozoa</taxon>
        <taxon>Arthropoda</taxon>
        <taxon>Hexapoda</taxon>
        <taxon>Insecta</taxon>
        <taxon>Pterygota</taxon>
        <taxon>Neoptera</taxon>
        <taxon>Endopterygota</taxon>
        <taxon>Lepidoptera</taxon>
        <taxon>Glossata</taxon>
        <taxon>Ditrysia</taxon>
        <taxon>Bombycoidea</taxon>
        <taxon>Sphingidae</taxon>
        <taxon>Sphinginae</taxon>
        <taxon>Sphingini</taxon>
        <taxon>Manduca</taxon>
    </lineage>
</organism>
<reference evidence="1" key="1">
    <citation type="journal article" date="2016" name="Insect Biochem. Mol. Biol.">
        <title>Multifaceted biological insights from a draft genome sequence of the tobacco hornworm moth, Manduca sexta.</title>
        <authorList>
            <person name="Kanost M.R."/>
            <person name="Arrese E.L."/>
            <person name="Cao X."/>
            <person name="Chen Y.R."/>
            <person name="Chellapilla S."/>
            <person name="Goldsmith M.R."/>
            <person name="Grosse-Wilde E."/>
            <person name="Heckel D.G."/>
            <person name="Herndon N."/>
            <person name="Jiang H."/>
            <person name="Papanicolaou A."/>
            <person name="Qu J."/>
            <person name="Soulages J.L."/>
            <person name="Vogel H."/>
            <person name="Walters J."/>
            <person name="Waterhouse R.M."/>
            <person name="Ahn S.J."/>
            <person name="Almeida F.C."/>
            <person name="An C."/>
            <person name="Aqrawi P."/>
            <person name="Bretschneider A."/>
            <person name="Bryant W.B."/>
            <person name="Bucks S."/>
            <person name="Chao H."/>
            <person name="Chevignon G."/>
            <person name="Christen J.M."/>
            <person name="Clarke D.F."/>
            <person name="Dittmer N.T."/>
            <person name="Ferguson L.C.F."/>
            <person name="Garavelou S."/>
            <person name="Gordon K.H.J."/>
            <person name="Gunaratna R.T."/>
            <person name="Han Y."/>
            <person name="Hauser F."/>
            <person name="He Y."/>
            <person name="Heidel-Fischer H."/>
            <person name="Hirsh A."/>
            <person name="Hu Y."/>
            <person name="Jiang H."/>
            <person name="Kalra D."/>
            <person name="Klinner C."/>
            <person name="Konig C."/>
            <person name="Kovar C."/>
            <person name="Kroll A.R."/>
            <person name="Kuwar S.S."/>
            <person name="Lee S.L."/>
            <person name="Lehman R."/>
            <person name="Li K."/>
            <person name="Li Z."/>
            <person name="Liang H."/>
            <person name="Lovelace S."/>
            <person name="Lu Z."/>
            <person name="Mansfield J.H."/>
            <person name="McCulloch K.J."/>
            <person name="Mathew T."/>
            <person name="Morton B."/>
            <person name="Muzny D.M."/>
            <person name="Neunemann D."/>
            <person name="Ongeri F."/>
            <person name="Pauchet Y."/>
            <person name="Pu L.L."/>
            <person name="Pyrousis I."/>
            <person name="Rao X.J."/>
            <person name="Redding A."/>
            <person name="Roesel C."/>
            <person name="Sanchez-Gracia A."/>
            <person name="Schaack S."/>
            <person name="Shukla A."/>
            <person name="Tetreau G."/>
            <person name="Wang Y."/>
            <person name="Xiong G.H."/>
            <person name="Traut W."/>
            <person name="Walsh T.K."/>
            <person name="Worley K.C."/>
            <person name="Wu D."/>
            <person name="Wu W."/>
            <person name="Wu Y.Q."/>
            <person name="Zhang X."/>
            <person name="Zou Z."/>
            <person name="Zucker H."/>
            <person name="Briscoe A.D."/>
            <person name="Burmester T."/>
            <person name="Clem R.J."/>
            <person name="Feyereisen R."/>
            <person name="Grimmelikhuijzen C.J.P."/>
            <person name="Hamodrakas S.J."/>
            <person name="Hansson B.S."/>
            <person name="Huguet E."/>
            <person name="Jermiin L.S."/>
            <person name="Lan Q."/>
            <person name="Lehman H.K."/>
            <person name="Lorenzen M."/>
            <person name="Merzendorfer H."/>
            <person name="Michalopoulos I."/>
            <person name="Morton D.B."/>
            <person name="Muthukrishnan S."/>
            <person name="Oakeshott J.G."/>
            <person name="Palmer W."/>
            <person name="Park Y."/>
            <person name="Passarelli A.L."/>
            <person name="Rozas J."/>
            <person name="Schwartz L.M."/>
            <person name="Smith W."/>
            <person name="Southgate A."/>
            <person name="Vilcinskas A."/>
            <person name="Vogt R."/>
            <person name="Wang P."/>
            <person name="Werren J."/>
            <person name="Yu X.Q."/>
            <person name="Zhou J.J."/>
            <person name="Brown S.J."/>
            <person name="Scherer S.E."/>
            <person name="Richards S."/>
            <person name="Blissard G.W."/>
        </authorList>
    </citation>
    <scope>NUCLEOTIDE SEQUENCE</scope>
</reference>
<comment type="caution">
    <text evidence="1">The sequence shown here is derived from an EMBL/GenBank/DDBJ whole genome shotgun (WGS) entry which is preliminary data.</text>
</comment>
<evidence type="ECO:0000313" key="1">
    <source>
        <dbReference type="EMBL" id="KAG6465727.1"/>
    </source>
</evidence>
<accession>A0A922D1U9</accession>
<dbReference type="OrthoDB" id="7398390at2759"/>
<name>A0A922D1U9_MANSE</name>
<dbReference type="Proteomes" id="UP000791440">
    <property type="component" value="Unassembled WGS sequence"/>
</dbReference>
<gene>
    <name evidence="1" type="ORF">O3G_MSEX015349</name>
</gene>